<gene>
    <name evidence="2" type="ORF">CAP_7923</name>
</gene>
<dbReference type="SUPFAM" id="SSF50998">
    <property type="entry name" value="Quinoprotein alcohol dehydrogenase-like"/>
    <property type="match status" value="1"/>
</dbReference>
<dbReference type="eggNOG" id="COG1520">
    <property type="taxonomic scope" value="Bacteria"/>
</dbReference>
<accession>A0A017SXB2</accession>
<dbReference type="RefSeq" id="WP_044249008.1">
    <property type="nucleotide sequence ID" value="NZ_ASRX01000075.1"/>
</dbReference>
<dbReference type="AlphaFoldDB" id="A0A017SXB2"/>
<dbReference type="InterPro" id="IPR002372">
    <property type="entry name" value="PQQ_rpt_dom"/>
</dbReference>
<dbReference type="Proteomes" id="UP000019678">
    <property type="component" value="Unassembled WGS sequence"/>
</dbReference>
<evidence type="ECO:0000313" key="2">
    <source>
        <dbReference type="EMBL" id="EYF01604.1"/>
    </source>
</evidence>
<dbReference type="STRING" id="1192034.CAP_7923"/>
<protein>
    <submittedName>
        <fullName evidence="2">PQQ enzyme repeat family protein</fullName>
    </submittedName>
</protein>
<evidence type="ECO:0000313" key="3">
    <source>
        <dbReference type="Proteomes" id="UP000019678"/>
    </source>
</evidence>
<dbReference type="InterPro" id="IPR015943">
    <property type="entry name" value="WD40/YVTN_repeat-like_dom_sf"/>
</dbReference>
<proteinExistence type="predicted"/>
<comment type="caution">
    <text evidence="2">The sequence shown here is derived from an EMBL/GenBank/DDBJ whole genome shotgun (WGS) entry which is preliminary data.</text>
</comment>
<dbReference type="InterPro" id="IPR018391">
    <property type="entry name" value="PQQ_b-propeller_rpt"/>
</dbReference>
<dbReference type="Pfam" id="PF13360">
    <property type="entry name" value="PQQ_2"/>
    <property type="match status" value="2"/>
</dbReference>
<reference evidence="2 3" key="1">
    <citation type="submission" date="2013-05" db="EMBL/GenBank/DDBJ databases">
        <title>Genome assembly of Chondromyces apiculatus DSM 436.</title>
        <authorList>
            <person name="Sharma G."/>
            <person name="Khatri I."/>
            <person name="Kaur C."/>
            <person name="Mayilraj S."/>
            <person name="Subramanian S."/>
        </authorList>
    </citation>
    <scope>NUCLEOTIDE SEQUENCE [LARGE SCALE GENOMIC DNA]</scope>
    <source>
        <strain evidence="2 3">DSM 436</strain>
    </source>
</reference>
<name>A0A017SXB2_9BACT</name>
<feature type="domain" description="Pyrrolo-quinoline quinone repeat" evidence="1">
    <location>
        <begin position="84"/>
        <end position="292"/>
    </location>
</feature>
<evidence type="ECO:0000259" key="1">
    <source>
        <dbReference type="Pfam" id="PF13360"/>
    </source>
</evidence>
<dbReference type="EMBL" id="ASRX01000075">
    <property type="protein sequence ID" value="EYF01604.1"/>
    <property type="molecule type" value="Genomic_DNA"/>
</dbReference>
<keyword evidence="3" id="KW-1185">Reference proteome</keyword>
<dbReference type="PANTHER" id="PTHR34512">
    <property type="entry name" value="CELL SURFACE PROTEIN"/>
    <property type="match status" value="1"/>
</dbReference>
<dbReference type="SMART" id="SM00564">
    <property type="entry name" value="PQQ"/>
    <property type="match status" value="7"/>
</dbReference>
<dbReference type="Gene3D" id="2.130.10.10">
    <property type="entry name" value="YVTN repeat-like/Quinoprotein amine dehydrogenase"/>
    <property type="match status" value="1"/>
</dbReference>
<dbReference type="PROSITE" id="PS51257">
    <property type="entry name" value="PROKAR_LIPOPROTEIN"/>
    <property type="match status" value="1"/>
</dbReference>
<dbReference type="PANTHER" id="PTHR34512:SF30">
    <property type="entry name" value="OUTER MEMBRANE PROTEIN ASSEMBLY FACTOR BAMB"/>
    <property type="match status" value="1"/>
</dbReference>
<organism evidence="2 3">
    <name type="scientific">Chondromyces apiculatus DSM 436</name>
    <dbReference type="NCBI Taxonomy" id="1192034"/>
    <lineage>
        <taxon>Bacteria</taxon>
        <taxon>Pseudomonadati</taxon>
        <taxon>Myxococcota</taxon>
        <taxon>Polyangia</taxon>
        <taxon>Polyangiales</taxon>
        <taxon>Polyangiaceae</taxon>
        <taxon>Chondromyces</taxon>
    </lineage>
</organism>
<dbReference type="InterPro" id="IPR011047">
    <property type="entry name" value="Quinoprotein_ADH-like_sf"/>
</dbReference>
<feature type="domain" description="Pyrrolo-quinoline quinone repeat" evidence="1">
    <location>
        <begin position="294"/>
        <end position="377"/>
    </location>
</feature>
<sequence>MIRWEAAALGAACAAVLGGCGSIGTLGAPEAPLWLHHPGSALSVELRREITAETRKVGEMYEHGQPALDPVHRRLFVGSSDWGLYAVRADTGDVLWRFETMGPVQSEPLYDAATDTVYFGSNDGALYKVRASDGKLLFRFMTNAEVSRRPVLRDGVIYATNANDTLVALDAETGNMRWYQHRTPAFGMEVSGYAGPALGKDRVFTAFSDGTVMAYDIKDGSEEWVAVDLAGEAEQATGEAPKYLDVDSTPVVDRTATGEVVFVAGYAAGVFALDAEDGTRVWSNDKAVGVTEMLLWRQPAHQPRNGKGPMVPERKLLIAASGLSGLWAIDPEDGRTVWRRNLPEGGMSAPVAVAGAILVTTSRYGIFLFSPLDGAVIDGIDTGGALSTTPVAHERRAFLLTNGGSLLGLHITAPPPVATSYQAPPP</sequence>
<dbReference type="OrthoDB" id="5485895at2"/>